<dbReference type="RefSeq" id="XP_007405562.1">
    <property type="nucleotide sequence ID" value="XM_007405500.1"/>
</dbReference>
<feature type="compositionally biased region" description="Acidic residues" evidence="7">
    <location>
        <begin position="362"/>
        <end position="379"/>
    </location>
</feature>
<comment type="subcellular location">
    <subcellularLocation>
        <location evidence="1">Nucleus</location>
    </subcellularLocation>
</comment>
<organism evidence="10">
    <name type="scientific">Melampsora larici-populina (strain 98AG31 / pathotype 3-4-7)</name>
    <name type="common">Poplar leaf rust fungus</name>
    <dbReference type="NCBI Taxonomy" id="747676"/>
    <lineage>
        <taxon>Eukaryota</taxon>
        <taxon>Fungi</taxon>
        <taxon>Dikarya</taxon>
        <taxon>Basidiomycota</taxon>
        <taxon>Pucciniomycotina</taxon>
        <taxon>Pucciniomycetes</taxon>
        <taxon>Pucciniales</taxon>
        <taxon>Melampsoraceae</taxon>
        <taxon>Melampsora</taxon>
    </lineage>
</organism>
<evidence type="ECO:0000313" key="10">
    <source>
        <dbReference type="Proteomes" id="UP000001072"/>
    </source>
</evidence>
<evidence type="ECO:0000313" key="9">
    <source>
        <dbReference type="EMBL" id="EGG10960.1"/>
    </source>
</evidence>
<dbReference type="Pfam" id="PF07524">
    <property type="entry name" value="Bromo_TP"/>
    <property type="match status" value="1"/>
</dbReference>
<dbReference type="CDD" id="cd22927">
    <property type="entry name" value="HFD_SPT7"/>
    <property type="match status" value="1"/>
</dbReference>
<evidence type="ECO:0000256" key="4">
    <source>
        <dbReference type="ARBA" id="ARBA00023163"/>
    </source>
</evidence>
<dbReference type="Gene3D" id="1.20.920.10">
    <property type="entry name" value="Bromodomain-like"/>
    <property type="match status" value="1"/>
</dbReference>
<dbReference type="GO" id="GO:0006325">
    <property type="term" value="P:chromatin organization"/>
    <property type="evidence" value="ECO:0007669"/>
    <property type="project" value="UniProtKB-ARBA"/>
</dbReference>
<dbReference type="InterPro" id="IPR009072">
    <property type="entry name" value="Histone-fold"/>
</dbReference>
<dbReference type="FunCoup" id="F4R9C0">
    <property type="interactions" value="15"/>
</dbReference>
<gene>
    <name evidence="9" type="ORF">MELLADRAFT_92359</name>
</gene>
<dbReference type="SMART" id="SM00576">
    <property type="entry name" value="BTP"/>
    <property type="match status" value="1"/>
</dbReference>
<keyword evidence="4" id="KW-0804">Transcription</keyword>
<dbReference type="SUPFAM" id="SSF47370">
    <property type="entry name" value="Bromodomain"/>
    <property type="match status" value="1"/>
</dbReference>
<dbReference type="GO" id="GO:0046982">
    <property type="term" value="F:protein heterodimerization activity"/>
    <property type="evidence" value="ECO:0007669"/>
    <property type="project" value="InterPro"/>
</dbReference>
<dbReference type="PANTHER" id="PTHR47343:SF1">
    <property type="entry name" value="TRANSCRIPTIONAL ACTIVATOR SPT7"/>
    <property type="match status" value="1"/>
</dbReference>
<dbReference type="InterPro" id="IPR006565">
    <property type="entry name" value="BTP"/>
</dbReference>
<dbReference type="AlphaFoldDB" id="F4R9C0"/>
<dbReference type="InterPro" id="IPR001487">
    <property type="entry name" value="Bromodomain"/>
</dbReference>
<dbReference type="InterPro" id="IPR037782">
    <property type="entry name" value="Spt7"/>
</dbReference>
<evidence type="ECO:0000256" key="6">
    <source>
        <dbReference type="PROSITE-ProRule" id="PRU00035"/>
    </source>
</evidence>
<dbReference type="eggNOG" id="KOG1472">
    <property type="taxonomic scope" value="Eukaryota"/>
</dbReference>
<evidence type="ECO:0000256" key="7">
    <source>
        <dbReference type="SAM" id="MobiDB-lite"/>
    </source>
</evidence>
<keyword evidence="3 6" id="KW-0103">Bromodomain</keyword>
<dbReference type="EMBL" id="GL883093">
    <property type="protein sequence ID" value="EGG10960.1"/>
    <property type="molecule type" value="Genomic_DNA"/>
</dbReference>
<dbReference type="Gene3D" id="1.10.20.10">
    <property type="entry name" value="Histone, subunit A"/>
    <property type="match status" value="1"/>
</dbReference>
<name>F4R9C0_MELLP</name>
<dbReference type="GO" id="GO:0006357">
    <property type="term" value="P:regulation of transcription by RNA polymerase II"/>
    <property type="evidence" value="ECO:0007669"/>
    <property type="project" value="TreeGrafter"/>
</dbReference>
<evidence type="ECO:0000256" key="1">
    <source>
        <dbReference type="ARBA" id="ARBA00004123"/>
    </source>
</evidence>
<evidence type="ECO:0000256" key="3">
    <source>
        <dbReference type="ARBA" id="ARBA00023117"/>
    </source>
</evidence>
<dbReference type="InParanoid" id="F4R9C0"/>
<dbReference type="HOGENOM" id="CLU_006198_1_0_1"/>
<dbReference type="KEGG" id="mlr:MELLADRAFT_92359"/>
<feature type="domain" description="Bromo" evidence="8">
    <location>
        <begin position="54"/>
        <end position="117"/>
    </location>
</feature>
<evidence type="ECO:0000256" key="5">
    <source>
        <dbReference type="ARBA" id="ARBA00023242"/>
    </source>
</evidence>
<dbReference type="VEuPathDB" id="FungiDB:MELLADRAFT_92359"/>
<protein>
    <recommendedName>
        <fullName evidence="8">Bromo domain-containing protein</fullName>
    </recommendedName>
</protein>
<dbReference type="OrthoDB" id="21449at2759"/>
<dbReference type="GO" id="GO:0005634">
    <property type="term" value="C:nucleus"/>
    <property type="evidence" value="ECO:0007669"/>
    <property type="project" value="UniProtKB-SubCell"/>
</dbReference>
<dbReference type="InterPro" id="IPR036427">
    <property type="entry name" value="Bromodomain-like_sf"/>
</dbReference>
<dbReference type="PANTHER" id="PTHR47343">
    <property type="entry name" value="TRANSCRIPTIONAL ACTIVATOR SPT7"/>
    <property type="match status" value="1"/>
</dbReference>
<dbReference type="GO" id="GO:0000124">
    <property type="term" value="C:SAGA complex"/>
    <property type="evidence" value="ECO:0007669"/>
    <property type="project" value="InterPro"/>
</dbReference>
<feature type="region of interest" description="Disordered" evidence="7">
    <location>
        <begin position="356"/>
        <end position="379"/>
    </location>
</feature>
<dbReference type="GeneID" id="18936217"/>
<accession>F4R9C0</accession>
<dbReference type="Proteomes" id="UP000001072">
    <property type="component" value="Unassembled WGS sequence"/>
</dbReference>
<dbReference type="GO" id="GO:0005198">
    <property type="term" value="F:structural molecule activity"/>
    <property type="evidence" value="ECO:0007669"/>
    <property type="project" value="TreeGrafter"/>
</dbReference>
<dbReference type="SMART" id="SM00297">
    <property type="entry name" value="BROMO"/>
    <property type="match status" value="1"/>
</dbReference>
<evidence type="ECO:0000256" key="2">
    <source>
        <dbReference type="ARBA" id="ARBA00023015"/>
    </source>
</evidence>
<evidence type="ECO:0000259" key="8">
    <source>
        <dbReference type="PROSITE" id="PS50014"/>
    </source>
</evidence>
<reference evidence="10" key="1">
    <citation type="journal article" date="2011" name="Proc. Natl. Acad. Sci. U.S.A.">
        <title>Obligate biotrophy features unraveled by the genomic analysis of rust fungi.</title>
        <authorList>
            <person name="Duplessis S."/>
            <person name="Cuomo C.A."/>
            <person name="Lin Y.-C."/>
            <person name="Aerts A."/>
            <person name="Tisserant E."/>
            <person name="Veneault-Fourrey C."/>
            <person name="Joly D.L."/>
            <person name="Hacquard S."/>
            <person name="Amselem J."/>
            <person name="Cantarel B.L."/>
            <person name="Chiu R."/>
            <person name="Coutinho P.M."/>
            <person name="Feau N."/>
            <person name="Field M."/>
            <person name="Frey P."/>
            <person name="Gelhaye E."/>
            <person name="Goldberg J."/>
            <person name="Grabherr M.G."/>
            <person name="Kodira C.D."/>
            <person name="Kohler A."/>
            <person name="Kuees U."/>
            <person name="Lindquist E.A."/>
            <person name="Lucas S.M."/>
            <person name="Mago R."/>
            <person name="Mauceli E."/>
            <person name="Morin E."/>
            <person name="Murat C."/>
            <person name="Pangilinan J.L."/>
            <person name="Park R."/>
            <person name="Pearson M."/>
            <person name="Quesneville H."/>
            <person name="Rouhier N."/>
            <person name="Sakthikumar S."/>
            <person name="Salamov A.A."/>
            <person name="Schmutz J."/>
            <person name="Selles B."/>
            <person name="Shapiro H."/>
            <person name="Tanguay P."/>
            <person name="Tuskan G.A."/>
            <person name="Henrissat B."/>
            <person name="Van de Peer Y."/>
            <person name="Rouze P."/>
            <person name="Ellis J.G."/>
            <person name="Dodds P.N."/>
            <person name="Schein J.E."/>
            <person name="Zhong S."/>
            <person name="Hamelin R.C."/>
            <person name="Grigoriev I.V."/>
            <person name="Szabo L.J."/>
            <person name="Martin F."/>
        </authorList>
    </citation>
    <scope>NUCLEOTIDE SEQUENCE [LARGE SCALE GENOMIC DNA]</scope>
    <source>
        <strain evidence="10">98AG31 / pathotype 3-4-7</strain>
    </source>
</reference>
<keyword evidence="10" id="KW-1185">Reference proteome</keyword>
<proteinExistence type="predicted"/>
<dbReference type="PRINTS" id="PR00503">
    <property type="entry name" value="BROMODOMAIN"/>
</dbReference>
<dbReference type="InterPro" id="IPR018359">
    <property type="entry name" value="Bromodomain_CS"/>
</dbReference>
<keyword evidence="5" id="KW-0539">Nucleus</keyword>
<dbReference type="PROSITE" id="PS00633">
    <property type="entry name" value="BROMODOMAIN_1"/>
    <property type="match status" value="1"/>
</dbReference>
<dbReference type="STRING" id="747676.F4R9C0"/>
<dbReference type="PROSITE" id="PS50014">
    <property type="entry name" value="BROMODOMAIN_2"/>
    <property type="match status" value="1"/>
</dbReference>
<keyword evidence="2" id="KW-0805">Transcription regulation</keyword>
<feature type="compositionally biased region" description="Low complexity" evidence="7">
    <location>
        <begin position="711"/>
        <end position="725"/>
    </location>
</feature>
<feature type="region of interest" description="Disordered" evidence="7">
    <location>
        <begin position="186"/>
        <end position="220"/>
    </location>
</feature>
<feature type="region of interest" description="Disordered" evidence="7">
    <location>
        <begin position="710"/>
        <end position="730"/>
    </location>
</feature>
<sequence length="744" mass="82889">MSLKFLHELIRSKSTRSEELITLTSEARDSGLRDEKATVHEFLDTLERITNELRQDPNAQAFLSRVKKADAPDYYDIIKKPMDLGTVLKKVKSGQYKAKGQFIEDLELIWSNCFQYNSFVSHPLRTAAESLKTKANNLLKFVSEPCATTQANSKSTRLPTRPLATHLLRQGQTVSTGIAIAERRWTASQRGRPSESVAVEDQDMEPLLSAPLSSRGSLEDNKEPKVLARWEERPALVRRRDHMYRFTDWDKPGPWQELKDDSTRCSLQSDLPMPDQDILDDWIEVMDRSLTTCQLPELPFGAPASINTRKKAKDRELKFGQPVGLLEPIATNIKTLWDIKKVHRKISSLMSGQQFQPGFYPETDENEGTALDEDEDEEAEEDEKLYTEGIVKVNQHIPAEVYSTCLAGEAGYQAMKQLVTLLVTHAGFDATHSGALNCLTEIAIQYLSNIGRTLHFFADRASATLSASEMIQQTLRANGINGLDLLEAYVRDDVGKYGNKLKELFRKVEAGYGPAGLAGKAFGDDDLFARDGEALVTGEFTNELGEDFFGLRELGLDAELGMSALRIPSRLFHGQPSDGSELATNKPEVVTKPEPRFVKPMAFVELDRESIDLQIGLLHEVYRARMESKEFELRDDDQVIGRAPKVIRPKVPPSGKIPIKRRIATNLTANNLPVKKKKVGGDDGIVVIDQRKGEDGTIFLTLSGDFRMGLSQNGNQQQSGTQDQSVLGNGISGAIPEVKIDEVG</sequence>
<dbReference type="GO" id="GO:0046695">
    <property type="term" value="C:SLIK (SAGA-like) complex"/>
    <property type="evidence" value="ECO:0007669"/>
    <property type="project" value="InterPro"/>
</dbReference>
<dbReference type="Pfam" id="PF00439">
    <property type="entry name" value="Bromodomain"/>
    <property type="match status" value="1"/>
</dbReference>